<name>A0A1J4UXJ9_9BACT</name>
<proteinExistence type="predicted"/>
<organism evidence="1 2">
    <name type="scientific">Candidatus Nomurabacteria bacterium CG1_02_31_12</name>
    <dbReference type="NCBI Taxonomy" id="1805280"/>
    <lineage>
        <taxon>Bacteria</taxon>
        <taxon>Candidatus Nomuraibacteriota</taxon>
    </lineage>
</organism>
<protein>
    <submittedName>
        <fullName evidence="1">Uncharacterized protein</fullName>
    </submittedName>
</protein>
<accession>A0A1J4UXJ9</accession>
<dbReference type="EMBL" id="MNVM01000017">
    <property type="protein sequence ID" value="OIO29636.1"/>
    <property type="molecule type" value="Genomic_DNA"/>
</dbReference>
<evidence type="ECO:0000313" key="2">
    <source>
        <dbReference type="Proteomes" id="UP000185769"/>
    </source>
</evidence>
<gene>
    <name evidence="1" type="ORF">AUJ22_01100</name>
</gene>
<dbReference type="AlphaFoldDB" id="A0A1J4UXJ9"/>
<sequence>MWSQVTKTPTETMSTFIKPYRFSTPFHFQIIQNKFLIINEKLFVSLTQAKQFACLGSRKKKALLLCRTFFSTRDVSLTFARTFFEQNQS</sequence>
<reference evidence="1 2" key="1">
    <citation type="journal article" date="2016" name="Environ. Microbiol.">
        <title>Genomic resolution of a cold subsurface aquifer community provides metabolic insights for novel microbes adapted to high CO concentrations.</title>
        <authorList>
            <person name="Probst A.J."/>
            <person name="Castelle C.J."/>
            <person name="Singh A."/>
            <person name="Brown C.T."/>
            <person name="Anantharaman K."/>
            <person name="Sharon I."/>
            <person name="Hug L.A."/>
            <person name="Burstein D."/>
            <person name="Emerson J.B."/>
            <person name="Thomas B.C."/>
            <person name="Banfield J.F."/>
        </authorList>
    </citation>
    <scope>NUCLEOTIDE SEQUENCE [LARGE SCALE GENOMIC DNA]</scope>
    <source>
        <strain evidence="1">CG1_02_31_12</strain>
    </source>
</reference>
<comment type="caution">
    <text evidence="1">The sequence shown here is derived from an EMBL/GenBank/DDBJ whole genome shotgun (WGS) entry which is preliminary data.</text>
</comment>
<dbReference type="Proteomes" id="UP000185769">
    <property type="component" value="Unassembled WGS sequence"/>
</dbReference>
<evidence type="ECO:0000313" key="1">
    <source>
        <dbReference type="EMBL" id="OIO29636.1"/>
    </source>
</evidence>